<proteinExistence type="predicted"/>
<keyword evidence="1" id="KW-0472">Membrane</keyword>
<feature type="transmembrane region" description="Helical" evidence="1">
    <location>
        <begin position="7"/>
        <end position="26"/>
    </location>
</feature>
<dbReference type="GeneID" id="69588315"/>
<organism evidence="2 3">
    <name type="scientific">Bacteroides faecis</name>
    <dbReference type="NCBI Taxonomy" id="674529"/>
    <lineage>
        <taxon>Bacteria</taxon>
        <taxon>Pseudomonadati</taxon>
        <taxon>Bacteroidota</taxon>
        <taxon>Bacteroidia</taxon>
        <taxon>Bacteroidales</taxon>
        <taxon>Bacteroidaceae</taxon>
        <taxon>Bacteroides</taxon>
    </lineage>
</organism>
<reference evidence="2 3" key="1">
    <citation type="submission" date="2015-09" db="EMBL/GenBank/DDBJ databases">
        <authorList>
            <consortium name="Pathogen Informatics"/>
        </authorList>
    </citation>
    <scope>NUCLEOTIDE SEQUENCE [LARGE SCALE GENOMIC DNA]</scope>
    <source>
        <strain evidence="2 3">2789STDY5834846</strain>
    </source>
</reference>
<evidence type="ECO:0008006" key="4">
    <source>
        <dbReference type="Google" id="ProtNLM"/>
    </source>
</evidence>
<protein>
    <recommendedName>
        <fullName evidence="4">Lipoprotein</fullName>
    </recommendedName>
</protein>
<sequence length="134" mass="15541">MLKKRNLIIRFGILFMLIGIVALSSGCSSKRMSKNHNRAFESYADMLDRLKISERERVLVDSITKLDEFIVLTDTYQKYLEKGKSVKKRKDAEKTKEFDDYAKACSAVYKILDKTKLSTNASIAVFDKVYRLRK</sequence>
<gene>
    <name evidence="2" type="ORF">ERS852461_01137</name>
</gene>
<accession>A0A174I2S7</accession>
<dbReference type="EMBL" id="CZAE01000004">
    <property type="protein sequence ID" value="CUO79887.1"/>
    <property type="molecule type" value="Genomic_DNA"/>
</dbReference>
<evidence type="ECO:0000313" key="3">
    <source>
        <dbReference type="Proteomes" id="UP000095606"/>
    </source>
</evidence>
<evidence type="ECO:0000313" key="2">
    <source>
        <dbReference type="EMBL" id="CUO79887.1"/>
    </source>
</evidence>
<dbReference type="AlphaFoldDB" id="A0A174I2S7"/>
<dbReference type="RefSeq" id="WP_055269043.1">
    <property type="nucleotide sequence ID" value="NZ_CP081916.1"/>
</dbReference>
<dbReference type="PROSITE" id="PS51257">
    <property type="entry name" value="PROKAR_LIPOPROTEIN"/>
    <property type="match status" value="1"/>
</dbReference>
<dbReference type="Proteomes" id="UP000095606">
    <property type="component" value="Unassembled WGS sequence"/>
</dbReference>
<evidence type="ECO:0000256" key="1">
    <source>
        <dbReference type="SAM" id="Phobius"/>
    </source>
</evidence>
<name>A0A174I2S7_9BACE</name>
<keyword evidence="1" id="KW-0812">Transmembrane</keyword>
<keyword evidence="1" id="KW-1133">Transmembrane helix</keyword>